<sequence>MQCKFCTFVGSNQDVLLRHHQLRHRRGAHWPCIHIDCACNFKTADALRSHLSRSHSRTVKRQEKSHFSCELCEFRDICSEHKFLVHLGLHLRNQETVHCPFQRCDFETNNLKSFSSHKSRNHKNHTLREIQTSEFSESEPHALDQPFDDLVEAETSQSGLTQESCENVSSEYLENVDAKTLEHKLASLFLCMQTLLHVSKSAVQKIVEEFHDILQFSKCHSLQRIKEMLTKHNIQIDDSIAQEINEAIFKTNPLILTTEAKGVLSTDHRRHQYFKEHFPITEQTEYLYEQAHKNTFVYVSITQVLESLLRRTDVLEKVVFSQEHLPGQYRSFQDGQYFKDNKLLGEQETALLGKSTDVKLFGVDTFLYPLIKDIQSLEQNGVFIEVLGRFVKGTIFCVCADNLGAHSLAGFQECFNVDKFCRFCLISRKKIGTTETIDFQLRTEEQHNTFVAELEASDQQSVNSVKRECVLSKHMSYFHPVTGFPPDILHEFFEGVIPVELSLCLNELIAKKVITFDELNNRIKSFPYKYSDRVSKPQKITKANLAKGSIGGNGHENWALLRLIPLMIGSSIPEQEPSWEILMDLKEIVEIVMSNKFTEEILGYLESKLSDHRNLLIHCFPDLNLRPKHHFIEHYPHLIRCFGPLVELWTMRFESKHSFFKKVVHDVHNFKNILFTLSSKHQQMMAYHFDGPDLTTSLDELLRTAINRKYPHQDTISLAKDIHFYGTHYVKDMIISAGQCSGLPDFYRILGIVVNLDKVSFVSRKLSSWFLEHYRSYEVVENGYGDIEILDPEVLNDYHPLAAYTVQGKLLASLLRVQINPKFIRKVHLTQPPESVEHLQNELREKLGLEGGFSLKYEDPDFDNALSNLVDIVELPAERAVLHILWDVDTSASDQSETQSNASVAPSTAEWPCPIPIPPFSYDVELKLRKCMKCMRRRAKVSL</sequence>
<dbReference type="Proteomes" id="UP001174136">
    <property type="component" value="Unassembled WGS sequence"/>
</dbReference>
<evidence type="ECO:0000313" key="3">
    <source>
        <dbReference type="Proteomes" id="UP001174136"/>
    </source>
</evidence>
<protein>
    <recommendedName>
        <fullName evidence="1">C2H2-type domain-containing protein</fullName>
    </recommendedName>
</protein>
<keyword evidence="3" id="KW-1185">Reference proteome</keyword>
<evidence type="ECO:0000313" key="2">
    <source>
        <dbReference type="EMBL" id="KAK0153157.1"/>
    </source>
</evidence>
<dbReference type="PROSITE" id="PS00028">
    <property type="entry name" value="ZINC_FINGER_C2H2_1"/>
    <property type="match status" value="1"/>
</dbReference>
<dbReference type="SMART" id="SM00355">
    <property type="entry name" value="ZnF_C2H2"/>
    <property type="match status" value="4"/>
</dbReference>
<gene>
    <name evidence="2" type="ORF">N1851_005175</name>
</gene>
<name>A0AA47PBB9_MERPO</name>
<comment type="caution">
    <text evidence="2">The sequence shown here is derived from an EMBL/GenBank/DDBJ whole genome shotgun (WGS) entry which is preliminary data.</text>
</comment>
<dbReference type="InterPro" id="IPR013087">
    <property type="entry name" value="Znf_C2H2_type"/>
</dbReference>
<organism evidence="2 3">
    <name type="scientific">Merluccius polli</name>
    <name type="common">Benguela hake</name>
    <name type="synonym">Merluccius cadenati</name>
    <dbReference type="NCBI Taxonomy" id="89951"/>
    <lineage>
        <taxon>Eukaryota</taxon>
        <taxon>Metazoa</taxon>
        <taxon>Chordata</taxon>
        <taxon>Craniata</taxon>
        <taxon>Vertebrata</taxon>
        <taxon>Euteleostomi</taxon>
        <taxon>Actinopterygii</taxon>
        <taxon>Neopterygii</taxon>
        <taxon>Teleostei</taxon>
        <taxon>Neoteleostei</taxon>
        <taxon>Acanthomorphata</taxon>
        <taxon>Zeiogadaria</taxon>
        <taxon>Gadariae</taxon>
        <taxon>Gadiformes</taxon>
        <taxon>Gadoidei</taxon>
        <taxon>Merlucciidae</taxon>
        <taxon>Merluccius</taxon>
    </lineage>
</organism>
<accession>A0AA47PBB9</accession>
<evidence type="ECO:0000259" key="1">
    <source>
        <dbReference type="PROSITE" id="PS00028"/>
    </source>
</evidence>
<feature type="domain" description="C2H2-type" evidence="1">
    <location>
        <begin position="32"/>
        <end position="55"/>
    </location>
</feature>
<reference evidence="2" key="1">
    <citation type="journal article" date="2023" name="Front. Mar. Sci.">
        <title>A new Merluccius polli reference genome to investigate the effects of global change in West African waters.</title>
        <authorList>
            <person name="Mateo J.L."/>
            <person name="Blanco-Fernandez C."/>
            <person name="Garcia-Vazquez E."/>
            <person name="Machado-Schiaffino G."/>
        </authorList>
    </citation>
    <scope>NUCLEOTIDE SEQUENCE</scope>
    <source>
        <strain evidence="2">C29</strain>
        <tissue evidence="2">Fin</tissue>
    </source>
</reference>
<dbReference type="PANTHER" id="PTHR31912:SF34">
    <property type="entry name" value="NOTOCHORD-RELATED PROTEIN"/>
    <property type="match status" value="1"/>
</dbReference>
<dbReference type="EMBL" id="JAOPHQ010000863">
    <property type="protein sequence ID" value="KAK0153157.1"/>
    <property type="molecule type" value="Genomic_DNA"/>
</dbReference>
<dbReference type="PANTHER" id="PTHR31912">
    <property type="entry name" value="IP13529P"/>
    <property type="match status" value="1"/>
</dbReference>
<proteinExistence type="predicted"/>
<dbReference type="AlphaFoldDB" id="A0AA47PBB9"/>